<dbReference type="InterPro" id="IPR005249">
    <property type="entry name" value="YqeK"/>
</dbReference>
<dbReference type="PANTHER" id="PTHR35795:SF1">
    <property type="entry name" value="BIS(5'-NUCLEOSYL)-TETRAPHOSPHATASE, SYMMETRICAL"/>
    <property type="match status" value="1"/>
</dbReference>
<evidence type="ECO:0000313" key="9">
    <source>
        <dbReference type="Proteomes" id="UP001057134"/>
    </source>
</evidence>
<dbReference type="RefSeq" id="WP_249860785.1">
    <property type="nucleotide sequence ID" value="NZ_CP027059.1"/>
</dbReference>
<name>A0ABY4RTT3_9BACL</name>
<evidence type="ECO:0000256" key="1">
    <source>
        <dbReference type="ARBA" id="ARBA00012506"/>
    </source>
</evidence>
<evidence type="ECO:0000259" key="7">
    <source>
        <dbReference type="SMART" id="SM00471"/>
    </source>
</evidence>
<feature type="domain" description="HD/PDEase" evidence="7">
    <location>
        <begin position="30"/>
        <end position="158"/>
    </location>
</feature>
<evidence type="ECO:0000256" key="2">
    <source>
        <dbReference type="ARBA" id="ARBA00022723"/>
    </source>
</evidence>
<dbReference type="InterPro" id="IPR003607">
    <property type="entry name" value="HD/PDEase_dom"/>
</dbReference>
<dbReference type="Gene3D" id="1.10.3210.10">
    <property type="entry name" value="Hypothetical protein af1432"/>
    <property type="match status" value="1"/>
</dbReference>
<dbReference type="InterPro" id="IPR051094">
    <property type="entry name" value="Diverse_Catalytic_Enzymes"/>
</dbReference>
<evidence type="ECO:0000256" key="4">
    <source>
        <dbReference type="ARBA" id="ARBA00022801"/>
    </source>
</evidence>
<keyword evidence="3" id="KW-0547">Nucleotide-binding</keyword>
<dbReference type="Proteomes" id="UP001057134">
    <property type="component" value="Chromosome"/>
</dbReference>
<reference evidence="8" key="1">
    <citation type="submission" date="2018-02" db="EMBL/GenBank/DDBJ databases">
        <authorList>
            <person name="Kim S.-K."/>
            <person name="Jung H.-I."/>
            <person name="Lee S.-W."/>
        </authorList>
    </citation>
    <scope>NUCLEOTIDE SEQUENCE</scope>
    <source>
        <strain evidence="8">SK3146</strain>
    </source>
</reference>
<keyword evidence="9" id="KW-1185">Reference proteome</keyword>
<reference evidence="8" key="2">
    <citation type="journal article" date="2021" name="J Anim Sci Technol">
        <title>Complete genome sequence of Paenibacillus konkukensis sp. nov. SK3146 as a potential probiotic strain.</title>
        <authorList>
            <person name="Jung H.I."/>
            <person name="Park S."/>
            <person name="Niu K.M."/>
            <person name="Lee S.W."/>
            <person name="Kothari D."/>
            <person name="Yi K.J."/>
            <person name="Kim S.K."/>
        </authorList>
    </citation>
    <scope>NUCLEOTIDE SEQUENCE</scope>
    <source>
        <strain evidence="8">SK3146</strain>
    </source>
</reference>
<dbReference type="InterPro" id="IPR006674">
    <property type="entry name" value="HD_domain"/>
</dbReference>
<evidence type="ECO:0000256" key="5">
    <source>
        <dbReference type="ARBA" id="ARBA00023004"/>
    </source>
</evidence>
<keyword evidence="8" id="KW-0548">Nucleotidyltransferase</keyword>
<dbReference type="PANTHER" id="PTHR35795">
    <property type="entry name" value="SLR1885 PROTEIN"/>
    <property type="match status" value="1"/>
</dbReference>
<evidence type="ECO:0000313" key="8">
    <source>
        <dbReference type="EMBL" id="UQZ85114.1"/>
    </source>
</evidence>
<comment type="catalytic activity">
    <reaction evidence="6">
        <text>P(1),P(4)-bis(5'-adenosyl) tetraphosphate + H2O = 2 ADP + 2 H(+)</text>
        <dbReference type="Rhea" id="RHEA:24252"/>
        <dbReference type="ChEBI" id="CHEBI:15377"/>
        <dbReference type="ChEBI" id="CHEBI:15378"/>
        <dbReference type="ChEBI" id="CHEBI:58141"/>
        <dbReference type="ChEBI" id="CHEBI:456216"/>
        <dbReference type="EC" id="3.6.1.41"/>
    </reaction>
</comment>
<keyword evidence="4" id="KW-0378">Hydrolase</keyword>
<accession>A0ABY4RTT3</accession>
<dbReference type="SUPFAM" id="SSF109604">
    <property type="entry name" value="HD-domain/PDEase-like"/>
    <property type="match status" value="1"/>
</dbReference>
<proteinExistence type="predicted"/>
<keyword evidence="5" id="KW-0408">Iron</keyword>
<dbReference type="GO" id="GO:0016779">
    <property type="term" value="F:nucleotidyltransferase activity"/>
    <property type="evidence" value="ECO:0007669"/>
    <property type="project" value="UniProtKB-KW"/>
</dbReference>
<gene>
    <name evidence="8" type="ORF">SK3146_04397</name>
</gene>
<dbReference type="NCBIfam" id="TIGR00488">
    <property type="entry name" value="bis(5'-nucleosyl)-tetraphosphatase (symmetrical) YqeK"/>
    <property type="match status" value="1"/>
</dbReference>
<sequence>MHPSLLAIKQSMVFTGQLERDIIDLLTLYNCPRTAEHSLRVGDEAARLAARFNGDTEHARTAGLLHDISAIIPNSDRIRFARELHIDILPEESAFPMIIHQKLSRIIARDLFQIRDPSILNAIGCHTTLQADPSPLDLIVFVADKIEWDQPGTPPYLDALLKRLDVSLESGAFVYIDYLWRQKERLKVIHPWLSDAYRQLKANLADAD</sequence>
<dbReference type="CDD" id="cd00077">
    <property type="entry name" value="HDc"/>
    <property type="match status" value="1"/>
</dbReference>
<evidence type="ECO:0000256" key="6">
    <source>
        <dbReference type="ARBA" id="ARBA00049417"/>
    </source>
</evidence>
<evidence type="ECO:0000256" key="3">
    <source>
        <dbReference type="ARBA" id="ARBA00022741"/>
    </source>
</evidence>
<dbReference type="Pfam" id="PF01966">
    <property type="entry name" value="HD"/>
    <property type="match status" value="1"/>
</dbReference>
<keyword evidence="2" id="KW-0479">Metal-binding</keyword>
<organism evidence="8 9">
    <name type="scientific">Paenibacillus konkukensis</name>
    <dbReference type="NCBI Taxonomy" id="2020716"/>
    <lineage>
        <taxon>Bacteria</taxon>
        <taxon>Bacillati</taxon>
        <taxon>Bacillota</taxon>
        <taxon>Bacilli</taxon>
        <taxon>Bacillales</taxon>
        <taxon>Paenibacillaceae</taxon>
        <taxon>Paenibacillus</taxon>
    </lineage>
</organism>
<dbReference type="SMART" id="SM00471">
    <property type="entry name" value="HDc"/>
    <property type="match status" value="1"/>
</dbReference>
<dbReference type="EMBL" id="CP027059">
    <property type="protein sequence ID" value="UQZ85114.1"/>
    <property type="molecule type" value="Genomic_DNA"/>
</dbReference>
<keyword evidence="8" id="KW-0808">Transferase</keyword>
<dbReference type="EC" id="3.6.1.41" evidence="1"/>
<protein>
    <recommendedName>
        <fullName evidence="1">bis(5'-nucleosyl)-tetraphosphatase (symmetrical)</fullName>
        <ecNumber evidence="1">3.6.1.41</ecNumber>
    </recommendedName>
</protein>